<dbReference type="Pfam" id="PF06429">
    <property type="entry name" value="Flg_bbr_C"/>
    <property type="match status" value="1"/>
</dbReference>
<evidence type="ECO:0000259" key="9">
    <source>
        <dbReference type="Pfam" id="PF06429"/>
    </source>
</evidence>
<evidence type="ECO:0000256" key="6">
    <source>
        <dbReference type="ARBA" id="ARBA00023143"/>
    </source>
</evidence>
<dbReference type="Pfam" id="PF07196">
    <property type="entry name" value="Flagellin_IN"/>
    <property type="match status" value="1"/>
</dbReference>
<dbReference type="GO" id="GO:0044780">
    <property type="term" value="P:bacterial-type flagellum assembly"/>
    <property type="evidence" value="ECO:0007669"/>
    <property type="project" value="InterPro"/>
</dbReference>
<name>A0A2A4T896_9DELT</name>
<evidence type="ECO:0000256" key="5">
    <source>
        <dbReference type="ARBA" id="ARBA00022525"/>
    </source>
</evidence>
<feature type="coiled-coil region" evidence="8">
    <location>
        <begin position="280"/>
        <end position="307"/>
    </location>
</feature>
<comment type="subcellular location">
    <subcellularLocation>
        <location evidence="1 7">Bacterial flagellum</location>
    </subcellularLocation>
    <subcellularLocation>
        <location evidence="2 7">Secreted</location>
    </subcellularLocation>
</comment>
<feature type="coiled-coil region" evidence="8">
    <location>
        <begin position="154"/>
        <end position="188"/>
    </location>
</feature>
<keyword evidence="11" id="KW-0282">Flagellum</keyword>
<keyword evidence="11" id="KW-0969">Cilium</keyword>
<dbReference type="AlphaFoldDB" id="A0A2A4T896"/>
<dbReference type="PRINTS" id="PR01005">
    <property type="entry name" value="FLGHOOKAP1"/>
</dbReference>
<reference evidence="12" key="1">
    <citation type="submission" date="2017-08" db="EMBL/GenBank/DDBJ databases">
        <title>A dynamic microbial community with high functional redundancy inhabits the cold, oxic subseafloor aquifer.</title>
        <authorList>
            <person name="Tully B.J."/>
            <person name="Wheat C.G."/>
            <person name="Glazer B.T."/>
            <person name="Huber J.A."/>
        </authorList>
    </citation>
    <scope>NUCLEOTIDE SEQUENCE [LARGE SCALE GENOMIC DNA]</scope>
</reference>
<evidence type="ECO:0000256" key="1">
    <source>
        <dbReference type="ARBA" id="ARBA00004365"/>
    </source>
</evidence>
<evidence type="ECO:0000256" key="8">
    <source>
        <dbReference type="SAM" id="Coils"/>
    </source>
</evidence>
<dbReference type="GO" id="GO:0009424">
    <property type="term" value="C:bacterial-type flagellum hook"/>
    <property type="evidence" value="ECO:0007669"/>
    <property type="project" value="UniProtKB-UniRule"/>
</dbReference>
<dbReference type="InterPro" id="IPR002371">
    <property type="entry name" value="FlgK"/>
</dbReference>
<dbReference type="SUPFAM" id="SSF64518">
    <property type="entry name" value="Phase 1 flagellin"/>
    <property type="match status" value="1"/>
</dbReference>
<dbReference type="NCBIfam" id="TIGR02492">
    <property type="entry name" value="flgK_ends"/>
    <property type="match status" value="1"/>
</dbReference>
<keyword evidence="5 7" id="KW-0964">Secreted</keyword>
<feature type="domain" description="Flagellar hook-associated protein FlgK helical" evidence="10">
    <location>
        <begin position="94"/>
        <end position="317"/>
    </location>
</feature>
<keyword evidence="11" id="KW-0966">Cell projection</keyword>
<evidence type="ECO:0000256" key="2">
    <source>
        <dbReference type="ARBA" id="ARBA00004613"/>
    </source>
</evidence>
<protein>
    <recommendedName>
        <fullName evidence="4 7">Flagellar hook-associated protein 1</fullName>
        <shortName evidence="7">HAP1</shortName>
    </recommendedName>
</protein>
<dbReference type="InterPro" id="IPR010810">
    <property type="entry name" value="Flagellin_hook_IN_motif"/>
</dbReference>
<dbReference type="InterPro" id="IPR010930">
    <property type="entry name" value="Flg_bb/hook_C_dom"/>
</dbReference>
<evidence type="ECO:0000256" key="4">
    <source>
        <dbReference type="ARBA" id="ARBA00016244"/>
    </source>
</evidence>
<feature type="domain" description="Flagellar basal-body/hook protein C-terminal" evidence="9">
    <location>
        <begin position="535"/>
        <end position="574"/>
    </location>
</feature>
<dbReference type="PANTHER" id="PTHR30033">
    <property type="entry name" value="FLAGELLAR HOOK-ASSOCIATED PROTEIN 1"/>
    <property type="match status" value="1"/>
</dbReference>
<comment type="caution">
    <text evidence="11">The sequence shown here is derived from an EMBL/GenBank/DDBJ whole genome shotgun (WGS) entry which is preliminary data.</text>
</comment>
<dbReference type="GO" id="GO:0005576">
    <property type="term" value="C:extracellular region"/>
    <property type="evidence" value="ECO:0007669"/>
    <property type="project" value="UniProtKB-SubCell"/>
</dbReference>
<dbReference type="InterPro" id="IPR053927">
    <property type="entry name" value="FlgK_helical"/>
</dbReference>
<gene>
    <name evidence="7 11" type="primary">flgK</name>
    <name evidence="11" type="ORF">COB67_03290</name>
</gene>
<dbReference type="EMBL" id="NVSR01000010">
    <property type="protein sequence ID" value="PCI29783.1"/>
    <property type="molecule type" value="Genomic_DNA"/>
</dbReference>
<evidence type="ECO:0000259" key="10">
    <source>
        <dbReference type="Pfam" id="PF22638"/>
    </source>
</evidence>
<comment type="similarity">
    <text evidence="3 7">Belongs to the flagella basal body rod proteins family.</text>
</comment>
<accession>A0A2A4T896</accession>
<proteinExistence type="inferred from homology"/>
<dbReference type="GO" id="GO:0005198">
    <property type="term" value="F:structural molecule activity"/>
    <property type="evidence" value="ECO:0007669"/>
    <property type="project" value="UniProtKB-UniRule"/>
</dbReference>
<dbReference type="Pfam" id="PF22638">
    <property type="entry name" value="FlgK_D1"/>
    <property type="match status" value="1"/>
</dbReference>
<evidence type="ECO:0000313" key="11">
    <source>
        <dbReference type="EMBL" id="PCI29783.1"/>
    </source>
</evidence>
<evidence type="ECO:0000256" key="7">
    <source>
        <dbReference type="RuleBase" id="RU362065"/>
    </source>
</evidence>
<dbReference type="Proteomes" id="UP000218113">
    <property type="component" value="Unassembled WGS sequence"/>
</dbReference>
<organism evidence="11 12">
    <name type="scientific">SAR324 cluster bacterium</name>
    <dbReference type="NCBI Taxonomy" id="2024889"/>
    <lineage>
        <taxon>Bacteria</taxon>
        <taxon>Deltaproteobacteria</taxon>
        <taxon>SAR324 cluster</taxon>
    </lineage>
</organism>
<sequence length="574" mass="64197">MSLFGSFDIGKKALSAAQLGQSVVGHNVANVGTEGFSRQEVLQAAGTPNDGKVHGVDVLGVRRIHDRFTKAKVVDEQNVVSSWETRKDVLIEAEVIYSDMEGKRLRGDLDAFWNAWSSVANEPESVTMRKALLAKSESLVNGFKGFHERLGDFRERINERLNQEFEEVNQITRSIADLNTQVQQLESRGLAANDARDQREQLLQDLSSKITVQSFENPRGTLEIQVANGQYLVQGREYFALKPIMDSDDAVNIHVGLVDDIGAITDISGLLKGGKIKEYIEQRDGNINRYREEMNSLIKEVAFQVNRVHSQGTGLKSARYTETGPYLFGSDERTRPLPFLQTGSFEIKLVDQDNTIKDVINVQVVAGEDTIESIVEKINRAAEAYEVIDEEGNESIKEHTKFKATIAEDGRITFRSGLGNQFIYGEDDSGAMALLGFNSFFHIQEGASDIRLNAELVENEMRITTGSDLTPGDNQLALQISELQRKATMEDESISFDQFFNNQITDIGLKVQDASKGLRGHNQMLEQYEALRDSVSSVNLDEEMANMIKYQRAYESSAKFMSTIDQMTQTIINM</sequence>
<dbReference type="PANTHER" id="PTHR30033:SF1">
    <property type="entry name" value="FLAGELLAR HOOK-ASSOCIATED PROTEIN 1"/>
    <property type="match status" value="1"/>
</dbReference>
<evidence type="ECO:0000256" key="3">
    <source>
        <dbReference type="ARBA" id="ARBA00009677"/>
    </source>
</evidence>
<evidence type="ECO:0000313" key="12">
    <source>
        <dbReference type="Proteomes" id="UP000218113"/>
    </source>
</evidence>
<keyword evidence="8" id="KW-0175">Coiled coil</keyword>
<keyword evidence="6 7" id="KW-0975">Bacterial flagellum</keyword>